<proteinExistence type="predicted"/>
<keyword evidence="2" id="KW-1185">Reference proteome</keyword>
<reference evidence="2" key="1">
    <citation type="journal article" date="2019" name="Int. J. Syst. Evol. Microbiol.">
        <title>The Global Catalogue of Microorganisms (GCM) 10K type strain sequencing project: providing services to taxonomists for standard genome sequencing and annotation.</title>
        <authorList>
            <consortium name="The Broad Institute Genomics Platform"/>
            <consortium name="The Broad Institute Genome Sequencing Center for Infectious Disease"/>
            <person name="Wu L."/>
            <person name="Ma J."/>
        </authorList>
    </citation>
    <scope>NUCLEOTIDE SEQUENCE [LARGE SCALE GENOMIC DNA]</scope>
    <source>
        <strain evidence="2">CCUG 56401</strain>
    </source>
</reference>
<evidence type="ECO:0000313" key="2">
    <source>
        <dbReference type="Proteomes" id="UP001597018"/>
    </source>
</evidence>
<organism evidence="1 2">
    <name type="scientific">Saccharopolyspora rosea</name>
    <dbReference type="NCBI Taxonomy" id="524884"/>
    <lineage>
        <taxon>Bacteria</taxon>
        <taxon>Bacillati</taxon>
        <taxon>Actinomycetota</taxon>
        <taxon>Actinomycetes</taxon>
        <taxon>Pseudonocardiales</taxon>
        <taxon>Pseudonocardiaceae</taxon>
        <taxon>Saccharopolyspora</taxon>
    </lineage>
</organism>
<dbReference type="EMBL" id="JBHTIW010000030">
    <property type="protein sequence ID" value="MFD0923198.1"/>
    <property type="molecule type" value="Genomic_DNA"/>
</dbReference>
<protein>
    <submittedName>
        <fullName evidence="1">Uncharacterized protein</fullName>
    </submittedName>
</protein>
<dbReference type="RefSeq" id="WP_345601305.1">
    <property type="nucleotide sequence ID" value="NZ_BAABLT010000032.1"/>
</dbReference>
<accession>A0ABW3FZ05</accession>
<comment type="caution">
    <text evidence="1">The sequence shown here is derived from an EMBL/GenBank/DDBJ whole genome shotgun (WGS) entry which is preliminary data.</text>
</comment>
<name>A0ABW3FZ05_9PSEU</name>
<gene>
    <name evidence="1" type="ORF">ACFQ16_25925</name>
</gene>
<sequence>MGSIEQQVSAAIRTSCDETELMGVIAKAREDGTEQIRNCLARLDELIAAAGNHW</sequence>
<evidence type="ECO:0000313" key="1">
    <source>
        <dbReference type="EMBL" id="MFD0923198.1"/>
    </source>
</evidence>
<dbReference type="Proteomes" id="UP001597018">
    <property type="component" value="Unassembled WGS sequence"/>
</dbReference>